<accession>A0A5E4M6X6</accession>
<dbReference type="EMBL" id="CABPRJ010000037">
    <property type="protein sequence ID" value="VVC26540.1"/>
    <property type="molecule type" value="Genomic_DNA"/>
</dbReference>
<reference evidence="1 2" key="1">
    <citation type="submission" date="2019-08" db="EMBL/GenBank/DDBJ databases">
        <authorList>
            <person name="Alioto T."/>
            <person name="Alioto T."/>
            <person name="Gomez Garrido J."/>
        </authorList>
    </citation>
    <scope>NUCLEOTIDE SEQUENCE [LARGE SCALE GENOMIC DNA]</scope>
</reference>
<sequence length="156" mass="17903">MTSACGKTVITAHRGNRHGRVLPNRSALESIASLALSRTLDSHFLPWPSQDRLVADKITLTPNLRIRSPHPEFAGFCNQKTAHIPLWTRPKQLPIRQHNSYLKPWLSLRNAALIRQYKTHFDYDVINVPTLGSYDLSYHPPNGCWRLASKRPDFRQ</sequence>
<organism evidence="1 2">
    <name type="scientific">Cinara cedri</name>
    <dbReference type="NCBI Taxonomy" id="506608"/>
    <lineage>
        <taxon>Eukaryota</taxon>
        <taxon>Metazoa</taxon>
        <taxon>Ecdysozoa</taxon>
        <taxon>Arthropoda</taxon>
        <taxon>Hexapoda</taxon>
        <taxon>Insecta</taxon>
        <taxon>Pterygota</taxon>
        <taxon>Neoptera</taxon>
        <taxon>Paraneoptera</taxon>
        <taxon>Hemiptera</taxon>
        <taxon>Sternorrhyncha</taxon>
        <taxon>Aphidomorpha</taxon>
        <taxon>Aphidoidea</taxon>
        <taxon>Aphididae</taxon>
        <taxon>Lachninae</taxon>
        <taxon>Cinara</taxon>
    </lineage>
</organism>
<proteinExistence type="predicted"/>
<name>A0A5E4M6X6_9HEMI</name>
<keyword evidence="2" id="KW-1185">Reference proteome</keyword>
<dbReference type="AlphaFoldDB" id="A0A5E4M6X6"/>
<dbReference type="Proteomes" id="UP000325440">
    <property type="component" value="Unassembled WGS sequence"/>
</dbReference>
<evidence type="ECO:0000313" key="2">
    <source>
        <dbReference type="Proteomes" id="UP000325440"/>
    </source>
</evidence>
<evidence type="ECO:0000313" key="1">
    <source>
        <dbReference type="EMBL" id="VVC26540.1"/>
    </source>
</evidence>
<protein>
    <submittedName>
        <fullName evidence="1">Uncharacterized protein</fullName>
    </submittedName>
</protein>
<gene>
    <name evidence="1" type="ORF">CINCED_3A021696</name>
</gene>